<dbReference type="Proteomes" id="UP001159370">
    <property type="component" value="Unassembled WGS sequence"/>
</dbReference>
<gene>
    <name evidence="1" type="ORF">NWP23_16280</name>
</gene>
<comment type="caution">
    <text evidence="1">The sequence shown here is derived from an EMBL/GenBank/DDBJ whole genome shotgun (WGS) entry which is preliminary data.</text>
</comment>
<evidence type="ECO:0000313" key="2">
    <source>
        <dbReference type="Proteomes" id="UP001159370"/>
    </source>
</evidence>
<dbReference type="AlphaFoldDB" id="A0AA43H0N9"/>
<sequence>MSILKIIDTFVGSYAPDFDLPGIDNQVQHLSRLFLGEDYFRNEMASLFKGQAINLPQTEPAGTSLIWRN</sequence>
<accession>A0AA43H0N9</accession>
<dbReference type="EMBL" id="JANQDL010000104">
    <property type="protein sequence ID" value="MDH6065284.1"/>
    <property type="molecule type" value="Genomic_DNA"/>
</dbReference>
<name>A0AA43H0N9_9CYAN</name>
<reference evidence="1 2" key="1">
    <citation type="journal article" date="2023" name="J. Phycol.">
        <title>Chrysosporum ovalisporum is synonymous with the true-branching cyanobacterium Umezakia natans (Nostocales/Aphanizomenonaceae).</title>
        <authorList>
            <person name="McGregor G.B."/>
            <person name="Sendall B.C."/>
            <person name="Niiyama Y."/>
            <person name="Tuji A."/>
            <person name="Willis A."/>
        </authorList>
    </citation>
    <scope>NUCLEOTIDE SEQUENCE [LARGE SCALE GENOMIC DNA]</scope>
    <source>
        <strain evidence="1 2">FSS-62</strain>
    </source>
</reference>
<organism evidence="1 2">
    <name type="scientific">Umezakia ovalisporum FSS-62</name>
    <dbReference type="NCBI Taxonomy" id="2971776"/>
    <lineage>
        <taxon>Bacteria</taxon>
        <taxon>Bacillati</taxon>
        <taxon>Cyanobacteriota</taxon>
        <taxon>Cyanophyceae</taxon>
        <taxon>Nostocales</taxon>
        <taxon>Nodulariaceae</taxon>
        <taxon>Umezakia</taxon>
    </lineage>
</organism>
<protein>
    <submittedName>
        <fullName evidence="1">Uncharacterized protein</fullName>
    </submittedName>
</protein>
<proteinExistence type="predicted"/>
<evidence type="ECO:0000313" key="1">
    <source>
        <dbReference type="EMBL" id="MDH6065284.1"/>
    </source>
</evidence>